<dbReference type="Pfam" id="PF13385">
    <property type="entry name" value="Laminin_G_3"/>
    <property type="match status" value="1"/>
</dbReference>
<dbReference type="InterPro" id="IPR013320">
    <property type="entry name" value="ConA-like_dom_sf"/>
</dbReference>
<comment type="caution">
    <text evidence="3">The sequence shown here is derived from an EMBL/GenBank/DDBJ whole genome shotgun (WGS) entry which is preliminary data.</text>
</comment>
<dbReference type="NCBIfam" id="TIGR02595">
    <property type="entry name" value="PEP_CTERM"/>
    <property type="match status" value="1"/>
</dbReference>
<dbReference type="SUPFAM" id="SSF49899">
    <property type="entry name" value="Concanavalin A-like lectins/glucanases"/>
    <property type="match status" value="1"/>
</dbReference>
<feature type="domain" description="Ice-binding protein C-terminal" evidence="2">
    <location>
        <begin position="234"/>
        <end position="256"/>
    </location>
</feature>
<dbReference type="RefSeq" id="WP_178932152.1">
    <property type="nucleotide sequence ID" value="NZ_JACBAZ010000002.1"/>
</dbReference>
<keyword evidence="4" id="KW-1185">Reference proteome</keyword>
<sequence length="257" mass="26614">MMINNSPLCALTLASLLGITSSAHAVITVQAHWQLGESGSLGTSNKPLDSTLNGYDLLSNIGSAAVDNSNPAPGSTAALDFTAGNIGYYGTSYDSRPTNNFGMETWARIGNLAAGSSSVLNFGGLNFGWRNGGGQLGFGGARTNSAWVGNTYLPASTDEWVHLALVRDNGTTTFYVNGAAFGASSNAGLATDEEVHIGVSPGGSSYYNGSLDEARLFTFNAGEFDPATDLLVNQIPEPSSAALFGLGAAGFLLRRRR</sequence>
<evidence type="ECO:0000259" key="2">
    <source>
        <dbReference type="Pfam" id="PF07589"/>
    </source>
</evidence>
<protein>
    <submittedName>
        <fullName evidence="3">PEP-CTERM sorting domain-containing protein</fullName>
    </submittedName>
</protein>
<feature type="chain" id="PRO_5033061115" evidence="1">
    <location>
        <begin position="26"/>
        <end position="257"/>
    </location>
</feature>
<dbReference type="InterPro" id="IPR013424">
    <property type="entry name" value="Ice-binding_C"/>
</dbReference>
<dbReference type="EMBL" id="JACBAZ010000002">
    <property type="protein sequence ID" value="NWK55580.1"/>
    <property type="molecule type" value="Genomic_DNA"/>
</dbReference>
<accession>A0A851GLF2</accession>
<reference evidence="3 4" key="1">
    <citation type="submission" date="2020-07" db="EMBL/GenBank/DDBJ databases">
        <title>Roseicoccus Jingziensis gen. nov., sp. nov., isolated from coastal seawater.</title>
        <authorList>
            <person name="Feng X."/>
        </authorList>
    </citation>
    <scope>NUCLEOTIDE SEQUENCE [LARGE SCALE GENOMIC DNA]</scope>
    <source>
        <strain evidence="3 4">N1E253</strain>
    </source>
</reference>
<gene>
    <name evidence="3" type="ORF">HW115_08150</name>
</gene>
<feature type="signal peptide" evidence="1">
    <location>
        <begin position="1"/>
        <end position="25"/>
    </location>
</feature>
<organism evidence="3 4">
    <name type="scientific">Oceaniferula marina</name>
    <dbReference type="NCBI Taxonomy" id="2748318"/>
    <lineage>
        <taxon>Bacteria</taxon>
        <taxon>Pseudomonadati</taxon>
        <taxon>Verrucomicrobiota</taxon>
        <taxon>Verrucomicrobiia</taxon>
        <taxon>Verrucomicrobiales</taxon>
        <taxon>Verrucomicrobiaceae</taxon>
        <taxon>Oceaniferula</taxon>
    </lineage>
</organism>
<dbReference type="Gene3D" id="2.60.120.200">
    <property type="match status" value="1"/>
</dbReference>
<evidence type="ECO:0000313" key="4">
    <source>
        <dbReference type="Proteomes" id="UP000557872"/>
    </source>
</evidence>
<dbReference type="Proteomes" id="UP000557872">
    <property type="component" value="Unassembled WGS sequence"/>
</dbReference>
<proteinExistence type="predicted"/>
<dbReference type="AlphaFoldDB" id="A0A851GLF2"/>
<name>A0A851GLF2_9BACT</name>
<evidence type="ECO:0000313" key="3">
    <source>
        <dbReference type="EMBL" id="NWK55580.1"/>
    </source>
</evidence>
<dbReference type="Pfam" id="PF07589">
    <property type="entry name" value="PEP-CTERM"/>
    <property type="match status" value="1"/>
</dbReference>
<keyword evidence="1" id="KW-0732">Signal</keyword>
<evidence type="ECO:0000256" key="1">
    <source>
        <dbReference type="SAM" id="SignalP"/>
    </source>
</evidence>